<dbReference type="OrthoDB" id="160207at2"/>
<evidence type="ECO:0000256" key="5">
    <source>
        <dbReference type="ARBA" id="ARBA00023251"/>
    </source>
</evidence>
<dbReference type="Proteomes" id="UP000216311">
    <property type="component" value="Unassembled WGS sequence"/>
</dbReference>
<feature type="domain" description="ABC transmembrane type-2" evidence="7">
    <location>
        <begin position="30"/>
        <end position="253"/>
    </location>
</feature>
<gene>
    <name evidence="8" type="ORF">CGZ93_06670</name>
</gene>
<reference evidence="8 9" key="1">
    <citation type="submission" date="2017-07" db="EMBL/GenBank/DDBJ databases">
        <title>Draft whole genome sequences of clinical Proprionibacteriaceae strains.</title>
        <authorList>
            <person name="Bernier A.-M."/>
            <person name="Bernard K."/>
            <person name="Domingo M.-C."/>
        </authorList>
    </citation>
    <scope>NUCLEOTIDE SEQUENCE [LARGE SCALE GENOMIC DNA]</scope>
    <source>
        <strain evidence="8 9">NML 130396</strain>
    </source>
</reference>
<dbReference type="AlphaFoldDB" id="A0A255H734"/>
<dbReference type="EMBL" id="NMVQ01000008">
    <property type="protein sequence ID" value="OYO23136.1"/>
    <property type="molecule type" value="Genomic_DNA"/>
</dbReference>
<protein>
    <submittedName>
        <fullName evidence="8">ABC transporter permease</fullName>
    </submittedName>
</protein>
<dbReference type="InterPro" id="IPR047817">
    <property type="entry name" value="ABC2_TM_bact-type"/>
</dbReference>
<dbReference type="PIRSF" id="PIRSF006648">
    <property type="entry name" value="DrrB"/>
    <property type="match status" value="1"/>
</dbReference>
<evidence type="ECO:0000313" key="9">
    <source>
        <dbReference type="Proteomes" id="UP000216311"/>
    </source>
</evidence>
<feature type="transmembrane region" description="Helical" evidence="6">
    <location>
        <begin position="37"/>
        <end position="58"/>
    </location>
</feature>
<sequence>MTTLDLSPAPGAAPAGRRIWRHGLTEARLLARNGEQLLLTLVIPVGALILGRLFGVRFGLGTELLVPSVLAMAVWSSAFTSLAISTGFERRYGVLERLAATPLTRTGLLLGKAIGLLVTLLGQLLVLTLVALLLGWRLVLGPAPVLVGVLAVLLGTIAFAALGLLLAGTLRAELTLGLANLIHLVLLGAGGILVPLASYPEPVRAVVALLPTAALGEALRGAGTGQTHWWTLPALLVWAVATIVLTRKVFRWMS</sequence>
<keyword evidence="4 6" id="KW-0472">Membrane</keyword>
<dbReference type="PROSITE" id="PS51012">
    <property type="entry name" value="ABC_TM2"/>
    <property type="match status" value="1"/>
</dbReference>
<dbReference type="InterPro" id="IPR051784">
    <property type="entry name" value="Nod_factor_ABC_transporter"/>
</dbReference>
<feature type="transmembrane region" description="Helical" evidence="6">
    <location>
        <begin position="64"/>
        <end position="88"/>
    </location>
</feature>
<dbReference type="GO" id="GO:0140359">
    <property type="term" value="F:ABC-type transporter activity"/>
    <property type="evidence" value="ECO:0007669"/>
    <property type="project" value="InterPro"/>
</dbReference>
<dbReference type="GO" id="GO:0046677">
    <property type="term" value="P:response to antibiotic"/>
    <property type="evidence" value="ECO:0007669"/>
    <property type="project" value="UniProtKB-KW"/>
</dbReference>
<dbReference type="InterPro" id="IPR000412">
    <property type="entry name" value="ABC_2_transport"/>
</dbReference>
<dbReference type="PANTHER" id="PTHR43229:SF2">
    <property type="entry name" value="NODULATION PROTEIN J"/>
    <property type="match status" value="1"/>
</dbReference>
<feature type="transmembrane region" description="Helical" evidence="6">
    <location>
        <begin position="178"/>
        <end position="199"/>
    </location>
</feature>
<keyword evidence="9" id="KW-1185">Reference proteome</keyword>
<evidence type="ECO:0000259" key="7">
    <source>
        <dbReference type="PROSITE" id="PS51012"/>
    </source>
</evidence>
<dbReference type="PANTHER" id="PTHR43229">
    <property type="entry name" value="NODULATION PROTEIN J"/>
    <property type="match status" value="1"/>
</dbReference>
<feature type="transmembrane region" description="Helical" evidence="6">
    <location>
        <begin position="145"/>
        <end position="166"/>
    </location>
</feature>
<dbReference type="GO" id="GO:0043190">
    <property type="term" value="C:ATP-binding cassette (ABC) transporter complex"/>
    <property type="evidence" value="ECO:0007669"/>
    <property type="project" value="InterPro"/>
</dbReference>
<organism evidence="8 9">
    <name type="scientific">Enemella dayhoffiae</name>
    <dbReference type="NCBI Taxonomy" id="2016507"/>
    <lineage>
        <taxon>Bacteria</taxon>
        <taxon>Bacillati</taxon>
        <taxon>Actinomycetota</taxon>
        <taxon>Actinomycetes</taxon>
        <taxon>Propionibacteriales</taxon>
        <taxon>Propionibacteriaceae</taxon>
        <taxon>Enemella</taxon>
    </lineage>
</organism>
<keyword evidence="3 6" id="KW-1133">Transmembrane helix</keyword>
<dbReference type="RefSeq" id="WP_094363369.1">
    <property type="nucleotide sequence ID" value="NZ_NMVQ01000008.1"/>
</dbReference>
<feature type="transmembrane region" description="Helical" evidence="6">
    <location>
        <begin position="109"/>
        <end position="139"/>
    </location>
</feature>
<evidence type="ECO:0000256" key="1">
    <source>
        <dbReference type="ARBA" id="ARBA00004141"/>
    </source>
</evidence>
<comment type="caution">
    <text evidence="8">The sequence shown here is derived from an EMBL/GenBank/DDBJ whole genome shotgun (WGS) entry which is preliminary data.</text>
</comment>
<evidence type="ECO:0000256" key="6">
    <source>
        <dbReference type="SAM" id="Phobius"/>
    </source>
</evidence>
<accession>A0A255H734</accession>
<evidence type="ECO:0000313" key="8">
    <source>
        <dbReference type="EMBL" id="OYO23136.1"/>
    </source>
</evidence>
<keyword evidence="5" id="KW-0046">Antibiotic resistance</keyword>
<name>A0A255H734_9ACTN</name>
<evidence type="ECO:0000256" key="3">
    <source>
        <dbReference type="ARBA" id="ARBA00022989"/>
    </source>
</evidence>
<dbReference type="Pfam" id="PF12698">
    <property type="entry name" value="ABC2_membrane_3"/>
    <property type="match status" value="1"/>
</dbReference>
<evidence type="ECO:0000256" key="2">
    <source>
        <dbReference type="ARBA" id="ARBA00022692"/>
    </source>
</evidence>
<dbReference type="InterPro" id="IPR013525">
    <property type="entry name" value="ABC2_TM"/>
</dbReference>
<proteinExistence type="predicted"/>
<keyword evidence="2 6" id="KW-0812">Transmembrane</keyword>
<evidence type="ECO:0000256" key="4">
    <source>
        <dbReference type="ARBA" id="ARBA00023136"/>
    </source>
</evidence>
<comment type="subcellular location">
    <subcellularLocation>
        <location evidence="1">Membrane</location>
        <topology evidence="1">Multi-pass membrane protein</topology>
    </subcellularLocation>
</comment>
<feature type="transmembrane region" description="Helical" evidence="6">
    <location>
        <begin position="229"/>
        <end position="250"/>
    </location>
</feature>